<evidence type="ECO:0000313" key="3">
    <source>
        <dbReference type="Proteomes" id="UP001140513"/>
    </source>
</evidence>
<organism evidence="2 3">
    <name type="scientific">Didymosphaeria variabile</name>
    <dbReference type="NCBI Taxonomy" id="1932322"/>
    <lineage>
        <taxon>Eukaryota</taxon>
        <taxon>Fungi</taxon>
        <taxon>Dikarya</taxon>
        <taxon>Ascomycota</taxon>
        <taxon>Pezizomycotina</taxon>
        <taxon>Dothideomycetes</taxon>
        <taxon>Pleosporomycetidae</taxon>
        <taxon>Pleosporales</taxon>
        <taxon>Massarineae</taxon>
        <taxon>Didymosphaeriaceae</taxon>
        <taxon>Didymosphaeria</taxon>
    </lineage>
</organism>
<gene>
    <name evidence="2" type="ORF">N0V89_011344</name>
</gene>
<dbReference type="OrthoDB" id="5366687at2759"/>
<evidence type="ECO:0000313" key="2">
    <source>
        <dbReference type="EMBL" id="KAJ4345215.1"/>
    </source>
</evidence>
<reference evidence="2" key="1">
    <citation type="submission" date="2022-10" db="EMBL/GenBank/DDBJ databases">
        <title>Tapping the CABI collections for fungal endophytes: first genome assemblies for Collariella, Neodidymelliopsis, Ascochyta clinopodiicola, Didymella pomorum, Didymosphaeria variabile, Neocosmospora piperis and Neocucurbitaria cava.</title>
        <authorList>
            <person name="Hill R."/>
        </authorList>
    </citation>
    <scope>NUCLEOTIDE SEQUENCE</scope>
    <source>
        <strain evidence="2">IMI 356815</strain>
    </source>
</reference>
<feature type="region of interest" description="Disordered" evidence="1">
    <location>
        <begin position="121"/>
        <end position="153"/>
    </location>
</feature>
<protein>
    <submittedName>
        <fullName evidence="2">Uncharacterized protein</fullName>
    </submittedName>
</protein>
<feature type="compositionally biased region" description="Low complexity" evidence="1">
    <location>
        <begin position="122"/>
        <end position="139"/>
    </location>
</feature>
<keyword evidence="3" id="KW-1185">Reference proteome</keyword>
<evidence type="ECO:0000256" key="1">
    <source>
        <dbReference type="SAM" id="MobiDB-lite"/>
    </source>
</evidence>
<sequence>MDEDAVSILMSTVEHIAESLDTAHDSWRDHLQSIRNITAVLEFSDTHPDESRRQWQLPLIGVFQRVAYADADSGGVSDIANWCLKQAVTLLQVYPDDVELLTLIGRNWLFRAQRSLAKIHLSEQSSNSSGGSQFVSLSASEEDRQARRNNAEAESRLHMSDYVEARGILLPAVEYLRRATDAARAQDRITGDLLSTEQAAEAFMSLGNVSSPRMNGQYFQQALGYLRTANQLPGYILPLHLQK</sequence>
<feature type="compositionally biased region" description="Basic and acidic residues" evidence="1">
    <location>
        <begin position="141"/>
        <end position="153"/>
    </location>
</feature>
<dbReference type="AlphaFoldDB" id="A0A9W8X9L2"/>
<dbReference type="EMBL" id="JAPEUX010000009">
    <property type="protein sequence ID" value="KAJ4345215.1"/>
    <property type="molecule type" value="Genomic_DNA"/>
</dbReference>
<dbReference type="GeneID" id="80914874"/>
<name>A0A9W8X9L2_9PLEO</name>
<proteinExistence type="predicted"/>
<accession>A0A9W8X9L2</accession>
<dbReference type="RefSeq" id="XP_056065379.1">
    <property type="nucleotide sequence ID" value="XM_056220076.1"/>
</dbReference>
<dbReference type="Proteomes" id="UP001140513">
    <property type="component" value="Unassembled WGS sequence"/>
</dbReference>
<comment type="caution">
    <text evidence="2">The sequence shown here is derived from an EMBL/GenBank/DDBJ whole genome shotgun (WGS) entry which is preliminary data.</text>
</comment>